<dbReference type="PANTHER" id="PTHR31379:SF1">
    <property type="entry name" value="F-BOX C PROTEIN-RELATED"/>
    <property type="match status" value="1"/>
</dbReference>
<proteinExistence type="predicted"/>
<organism evidence="2">
    <name type="scientific">Caenorhabditis remanei</name>
    <name type="common">Caenorhabditis vulgaris</name>
    <dbReference type="NCBI Taxonomy" id="31234"/>
    <lineage>
        <taxon>Eukaryota</taxon>
        <taxon>Metazoa</taxon>
        <taxon>Ecdysozoa</taxon>
        <taxon>Nematoda</taxon>
        <taxon>Chromadorea</taxon>
        <taxon>Rhabditida</taxon>
        <taxon>Rhabditina</taxon>
        <taxon>Rhabditomorpha</taxon>
        <taxon>Rhabditoidea</taxon>
        <taxon>Rhabditidae</taxon>
        <taxon>Peloderinae</taxon>
        <taxon>Caenorhabditis</taxon>
    </lineage>
</organism>
<dbReference type="Pfam" id="PF12078">
    <property type="entry name" value="DUF3557"/>
    <property type="match status" value="1"/>
</dbReference>
<dbReference type="PANTHER" id="PTHR31379">
    <property type="entry name" value="F-BOX C PROTEIN-RELATED-RELATED"/>
    <property type="match status" value="1"/>
</dbReference>
<sequence>MSPKRPLSYPTWQCVIKYINSNTRILISQHCPELRQLEKSIPLKVRLCNFRCEQAIFLNDSVYRVGIITQYHDENYIITDDIQYYNNNGGETHDVDKYGFPVAPWYFRMGNDDDLQKRKKKIQKRIKTLKKQLPDSANSLENAVKDLKHLNDIIFRRDLQSENLEPPFTHYLQLSITPNSLFAKYAKDNIPSLTNGTTRTERLIYKQPLENAQKYLIDKLFGGRSHILTGRMSVSYDDHHFPMGSLLRVQNLTIQSRLFVRYQDKIESVLDYKNYPLERLSLCGEELDHPIVETAQKIQFTGLPSGFPVIRHGNVEFSGYFDLTTSVQQFVRHVLDTKKDVGVCYAFICWADRKETELIEQIKETHAEQVKLVVKTKNNTFSSCVVLQLTETSDLFVYWTRGIIKIEVLPSGSPVPSESD</sequence>
<evidence type="ECO:0008006" key="3">
    <source>
        <dbReference type="Google" id="ProtNLM"/>
    </source>
</evidence>
<dbReference type="eggNOG" id="ENOG502TK43">
    <property type="taxonomic scope" value="Eukaryota"/>
</dbReference>
<dbReference type="InParanoid" id="E3M9C7"/>
<dbReference type="FunCoup" id="E3M9C7">
    <property type="interactions" value="1696"/>
</dbReference>
<gene>
    <name evidence="1" type="ORF">CRE_14521</name>
</gene>
<name>E3M9C7_CAERE</name>
<evidence type="ECO:0000313" key="1">
    <source>
        <dbReference type="EMBL" id="EFO96183.1"/>
    </source>
</evidence>
<dbReference type="InterPro" id="IPR021942">
    <property type="entry name" value="DUF3557"/>
</dbReference>
<keyword evidence="2" id="KW-1185">Reference proteome</keyword>
<accession>E3M9C7</accession>
<protein>
    <recommendedName>
        <fullName evidence="3">F-box domain-containing protein</fullName>
    </recommendedName>
</protein>
<dbReference type="Proteomes" id="UP000008281">
    <property type="component" value="Unassembled WGS sequence"/>
</dbReference>
<evidence type="ECO:0000313" key="2">
    <source>
        <dbReference type="Proteomes" id="UP000008281"/>
    </source>
</evidence>
<dbReference type="AlphaFoldDB" id="E3M9C7"/>
<dbReference type="EMBL" id="DS268430">
    <property type="protein sequence ID" value="EFO96183.1"/>
    <property type="molecule type" value="Genomic_DNA"/>
</dbReference>
<dbReference type="HOGENOM" id="CLU_042576_2_0_1"/>
<reference evidence="1" key="1">
    <citation type="submission" date="2007-07" db="EMBL/GenBank/DDBJ databases">
        <title>PCAP assembly of the Caenorhabditis remanei genome.</title>
        <authorList>
            <consortium name="The Caenorhabditis remanei Sequencing Consortium"/>
            <person name="Wilson R.K."/>
        </authorList>
    </citation>
    <scope>NUCLEOTIDE SEQUENCE [LARGE SCALE GENOMIC DNA]</scope>
    <source>
        <strain evidence="1">PB4641</strain>
    </source>
</reference>